<sequence>MGAQALEAYSEDHTQPNQRKAVPSTPMQMAYELIHQGADLGAVKEMLALSKELAADQAKRAFSVAISAAKAEITPIVKNRKGHNTKYADFAAIARTIDPIISKHGLSYRFKSKQQDGRIHVTCIISHVDGYYEENTLEAPADNSGSKNAIQAIGSTLTYLQRYSLIQAFGLAVTDDDDGAAAGAQADAGPITDAQRDELMRLINQAQIEIDIWCQYYKVEAVQALPANLFDQAKKRLQDYINRKKAGTNG</sequence>
<evidence type="ECO:0000256" key="1">
    <source>
        <dbReference type="SAM" id="MobiDB-lite"/>
    </source>
</evidence>
<dbReference type="Pfam" id="PF04404">
    <property type="entry name" value="ERF"/>
    <property type="match status" value="1"/>
</dbReference>
<accession>A0ABV9H1X3</accession>
<proteinExistence type="predicted"/>
<dbReference type="RefSeq" id="WP_374833068.1">
    <property type="nucleotide sequence ID" value="NZ_JBHEEZ010000020.1"/>
</dbReference>
<feature type="region of interest" description="Disordered" evidence="1">
    <location>
        <begin position="1"/>
        <end position="22"/>
    </location>
</feature>
<dbReference type="InterPro" id="IPR007499">
    <property type="entry name" value="ERF_bacteria_virus"/>
</dbReference>
<gene>
    <name evidence="2" type="ORF">ACFO1V_03000</name>
</gene>
<evidence type="ECO:0000313" key="3">
    <source>
        <dbReference type="Proteomes" id="UP001596042"/>
    </source>
</evidence>
<name>A0ABV9H1X3_9HYPH</name>
<comment type="caution">
    <text evidence="2">The sequence shown here is derived from an EMBL/GenBank/DDBJ whole genome shotgun (WGS) entry which is preliminary data.</text>
</comment>
<keyword evidence="3" id="KW-1185">Reference proteome</keyword>
<reference evidence="3" key="1">
    <citation type="journal article" date="2019" name="Int. J. Syst. Evol. Microbiol.">
        <title>The Global Catalogue of Microorganisms (GCM) 10K type strain sequencing project: providing services to taxonomists for standard genome sequencing and annotation.</title>
        <authorList>
            <consortium name="The Broad Institute Genomics Platform"/>
            <consortium name="The Broad Institute Genome Sequencing Center for Infectious Disease"/>
            <person name="Wu L."/>
            <person name="Ma J."/>
        </authorList>
    </citation>
    <scope>NUCLEOTIDE SEQUENCE [LARGE SCALE GENOMIC DNA]</scope>
    <source>
        <strain evidence="3">CGMCC 1.15731</strain>
    </source>
</reference>
<dbReference type="Proteomes" id="UP001596042">
    <property type="component" value="Unassembled WGS sequence"/>
</dbReference>
<protein>
    <submittedName>
        <fullName evidence="2">ERF family protein</fullName>
    </submittedName>
</protein>
<dbReference type="EMBL" id="JBHSEL010000031">
    <property type="protein sequence ID" value="MFC4624202.1"/>
    <property type="molecule type" value="Genomic_DNA"/>
</dbReference>
<evidence type="ECO:0000313" key="2">
    <source>
        <dbReference type="EMBL" id="MFC4624202.1"/>
    </source>
</evidence>
<organism evidence="2 3">
    <name type="scientific">Daeguia caeni</name>
    <dbReference type="NCBI Taxonomy" id="439612"/>
    <lineage>
        <taxon>Bacteria</taxon>
        <taxon>Pseudomonadati</taxon>
        <taxon>Pseudomonadota</taxon>
        <taxon>Alphaproteobacteria</taxon>
        <taxon>Hyphomicrobiales</taxon>
        <taxon>Brucellaceae</taxon>
        <taxon>Daeguia</taxon>
    </lineage>
</organism>